<reference evidence="3" key="1">
    <citation type="submission" date="2021-02" db="EMBL/GenBank/DDBJ databases">
        <authorList>
            <person name="Dougan E. K."/>
            <person name="Rhodes N."/>
            <person name="Thang M."/>
            <person name="Chan C."/>
        </authorList>
    </citation>
    <scope>NUCLEOTIDE SEQUENCE</scope>
</reference>
<feature type="compositionally biased region" description="Low complexity" evidence="1">
    <location>
        <begin position="446"/>
        <end position="459"/>
    </location>
</feature>
<feature type="region of interest" description="Disordered" evidence="1">
    <location>
        <begin position="440"/>
        <end position="472"/>
    </location>
</feature>
<dbReference type="Proteomes" id="UP000654075">
    <property type="component" value="Unassembled WGS sequence"/>
</dbReference>
<sequence length="472" mass="49904">MESGGTLSCSLTQKRALLRRIDRFYYGAKLGESHEPGPQGCCSGLEAIGKGLSVDIDPPHSEALLLVVGDAGSGKSSFVNALAQELVLPTSDVQSSSSSSALIRERKRRALVEWVRSRDVAPGSWPRLLTKAAGQFPGWSFASHVAKGCRFVNGIWMDGIELAEVAAFDDLNEEDKEAIAWLAAKADVVVVLLDSQQTMPSESLLKWLTALAGPPQCPALQFVFSKADLVTRESDRIRVIAKVSRTLNERLGRGFEILPVATGDVGAILDSIEAAGGAGDKASLDEGTGRKYDAGRLRALRAVQDSAGQHLEHGLQALRRDCATLSAAISAHSQSCHPAVAKARPRKALASQFGWAGIAFLIVTALVPVILTEEDEAAVRHGMSIGAAMIALFCLAIAVLIGSGAVDAAILAAEENGDQLVIREQERFLRLVARQAATWESGEAPGGASDQSDSSADGAGARRRLAQPDGDR</sequence>
<dbReference type="InterPro" id="IPR027417">
    <property type="entry name" value="P-loop_NTPase"/>
</dbReference>
<name>A0A813E9C3_POLGL</name>
<feature type="transmembrane region" description="Helical" evidence="2">
    <location>
        <begin position="383"/>
        <end position="406"/>
    </location>
</feature>
<protein>
    <recommendedName>
        <fullName evidence="5">G domain-containing protein</fullName>
    </recommendedName>
</protein>
<gene>
    <name evidence="3" type="ORF">PGLA1383_LOCUS15533</name>
</gene>
<feature type="transmembrane region" description="Helical" evidence="2">
    <location>
        <begin position="353"/>
        <end position="371"/>
    </location>
</feature>
<organism evidence="3 4">
    <name type="scientific">Polarella glacialis</name>
    <name type="common">Dinoflagellate</name>
    <dbReference type="NCBI Taxonomy" id="89957"/>
    <lineage>
        <taxon>Eukaryota</taxon>
        <taxon>Sar</taxon>
        <taxon>Alveolata</taxon>
        <taxon>Dinophyceae</taxon>
        <taxon>Suessiales</taxon>
        <taxon>Suessiaceae</taxon>
        <taxon>Polarella</taxon>
    </lineage>
</organism>
<keyword evidence="2" id="KW-0472">Membrane</keyword>
<evidence type="ECO:0000256" key="2">
    <source>
        <dbReference type="SAM" id="Phobius"/>
    </source>
</evidence>
<dbReference type="Gene3D" id="3.40.50.300">
    <property type="entry name" value="P-loop containing nucleotide triphosphate hydrolases"/>
    <property type="match status" value="1"/>
</dbReference>
<keyword evidence="2" id="KW-0812">Transmembrane</keyword>
<evidence type="ECO:0000313" key="3">
    <source>
        <dbReference type="EMBL" id="CAE8597081.1"/>
    </source>
</evidence>
<evidence type="ECO:0008006" key="5">
    <source>
        <dbReference type="Google" id="ProtNLM"/>
    </source>
</evidence>
<comment type="caution">
    <text evidence="3">The sequence shown here is derived from an EMBL/GenBank/DDBJ whole genome shotgun (WGS) entry which is preliminary data.</text>
</comment>
<dbReference type="OMA" id="LGESHEP"/>
<dbReference type="AlphaFoldDB" id="A0A813E9C3"/>
<evidence type="ECO:0000256" key="1">
    <source>
        <dbReference type="SAM" id="MobiDB-lite"/>
    </source>
</evidence>
<dbReference type="EMBL" id="CAJNNV010009165">
    <property type="protein sequence ID" value="CAE8597081.1"/>
    <property type="molecule type" value="Genomic_DNA"/>
</dbReference>
<keyword evidence="4" id="KW-1185">Reference proteome</keyword>
<dbReference type="OrthoDB" id="412566at2759"/>
<evidence type="ECO:0000313" key="4">
    <source>
        <dbReference type="Proteomes" id="UP000654075"/>
    </source>
</evidence>
<keyword evidence="2" id="KW-1133">Transmembrane helix</keyword>
<accession>A0A813E9C3</accession>
<proteinExistence type="predicted"/>
<dbReference type="SUPFAM" id="SSF52540">
    <property type="entry name" value="P-loop containing nucleoside triphosphate hydrolases"/>
    <property type="match status" value="1"/>
</dbReference>